<comment type="similarity">
    <text evidence="1 10">Belongs to the lysophospholipase family.</text>
</comment>
<dbReference type="InterPro" id="IPR002642">
    <property type="entry name" value="LysoPLipase_cat_dom"/>
</dbReference>
<dbReference type="InterPro" id="IPR016035">
    <property type="entry name" value="Acyl_Trfase/lysoPLipase"/>
</dbReference>
<keyword evidence="3 10" id="KW-0732">Signal</keyword>
<reference evidence="12 13" key="1">
    <citation type="submission" date="2023-08" db="EMBL/GenBank/DDBJ databases">
        <title>Black Yeasts Isolated from many extreme environments.</title>
        <authorList>
            <person name="Coleine C."/>
            <person name="Stajich J.E."/>
            <person name="Selbmann L."/>
        </authorList>
    </citation>
    <scope>NUCLEOTIDE SEQUENCE [LARGE SCALE GENOMIC DNA]</scope>
    <source>
        <strain evidence="12 13">CCFEE 5885</strain>
    </source>
</reference>
<keyword evidence="13" id="KW-1185">Reference proteome</keyword>
<proteinExistence type="inferred from homology"/>
<protein>
    <recommendedName>
        <fullName evidence="2 10">Lysophospholipase</fullName>
        <ecNumber evidence="2 10">3.1.1.5</ecNumber>
    </recommendedName>
</protein>
<gene>
    <name evidence="12" type="ORF">LTR24_007298</name>
</gene>
<dbReference type="PANTHER" id="PTHR10728">
    <property type="entry name" value="CYTOSOLIC PHOSPHOLIPASE A2"/>
    <property type="match status" value="1"/>
</dbReference>
<sequence length="566" mass="59426">MAPSILVASLLLYFGLTAASPILARAPVDYAPVPATCPSTQLVRQAAGLSDAESDYISKRYAKASKSLEQWLKRIDESFDVGNGAGEGGWGKWNGKQPKAPMIALTSSGGGYRAMLSGAGVIKAFDERETDIDSGVKGLYQSLTYEAGLSGGGWLLSSIAGNNYPTISSLQTNLWETALMYNVLVPQVLLSSQAASVFADVVAAVDAKQDAGFPESIIDPWGRLLSYGLLYGPEGGIDTTISEITTYSNFTSSNAPYPIITALGVNRFEGICIPQPNATQYEFHPFEFGSWDEGVDAFVSSKYLGTPFSQGSPSGNCITNFDNLGYVLGTSSNVFGSTCGPIPAANITAVSSASTAGTLAALTAPGQPGVPESAIFAPFPNPFQNFDPSPLVAAQPTLELVDGGVGVAAQGSPIWPFINRPAIDVIIVNENSANTPNNFPNGTGIRNTYNAALAAGLSRMPAIPPAETFVAQQLNQKPTFFGCNSADTATIIWIPNYNYTFNSGQPTSKLQYEVNETQGMIANGVLIANYGGKEGWPLCLACGIMAKSGGNLPGGCAQCLEEYCFN</sequence>
<dbReference type="Proteomes" id="UP001345013">
    <property type="component" value="Unassembled WGS sequence"/>
</dbReference>
<dbReference type="EMBL" id="JAVRRG010000107">
    <property type="protein sequence ID" value="KAK5085032.1"/>
    <property type="molecule type" value="Genomic_DNA"/>
</dbReference>
<evidence type="ECO:0000256" key="8">
    <source>
        <dbReference type="ARBA" id="ARBA00049531"/>
    </source>
</evidence>
<evidence type="ECO:0000313" key="13">
    <source>
        <dbReference type="Proteomes" id="UP001345013"/>
    </source>
</evidence>
<keyword evidence="6 9" id="KW-0443">Lipid metabolism</keyword>
<evidence type="ECO:0000256" key="4">
    <source>
        <dbReference type="ARBA" id="ARBA00022801"/>
    </source>
</evidence>
<keyword evidence="5 9" id="KW-0442">Lipid degradation</keyword>
<dbReference type="SMART" id="SM00022">
    <property type="entry name" value="PLAc"/>
    <property type="match status" value="1"/>
</dbReference>
<evidence type="ECO:0000256" key="9">
    <source>
        <dbReference type="PROSITE-ProRule" id="PRU00555"/>
    </source>
</evidence>
<dbReference type="SUPFAM" id="SSF52151">
    <property type="entry name" value="FabD/lysophospholipase-like"/>
    <property type="match status" value="1"/>
</dbReference>
<evidence type="ECO:0000256" key="6">
    <source>
        <dbReference type="ARBA" id="ARBA00023098"/>
    </source>
</evidence>
<keyword evidence="4 9" id="KW-0378">Hydrolase</keyword>
<evidence type="ECO:0000256" key="1">
    <source>
        <dbReference type="ARBA" id="ARBA00008780"/>
    </source>
</evidence>
<evidence type="ECO:0000259" key="11">
    <source>
        <dbReference type="PROSITE" id="PS51210"/>
    </source>
</evidence>
<dbReference type="Gene3D" id="3.40.1090.10">
    <property type="entry name" value="Cytosolic phospholipase A2 catalytic domain"/>
    <property type="match status" value="1"/>
</dbReference>
<name>A0ABR0K3D8_9EURO</name>
<evidence type="ECO:0000313" key="12">
    <source>
        <dbReference type="EMBL" id="KAK5085032.1"/>
    </source>
</evidence>
<comment type="catalytic activity">
    <reaction evidence="8 10">
        <text>a 1-acyl-sn-glycero-3-phosphocholine + H2O = sn-glycerol 3-phosphocholine + a fatty acid + H(+)</text>
        <dbReference type="Rhea" id="RHEA:15177"/>
        <dbReference type="ChEBI" id="CHEBI:15377"/>
        <dbReference type="ChEBI" id="CHEBI:15378"/>
        <dbReference type="ChEBI" id="CHEBI:16870"/>
        <dbReference type="ChEBI" id="CHEBI:28868"/>
        <dbReference type="ChEBI" id="CHEBI:58168"/>
        <dbReference type="EC" id="3.1.1.5"/>
    </reaction>
</comment>
<keyword evidence="7" id="KW-0325">Glycoprotein</keyword>
<organism evidence="12 13">
    <name type="scientific">Lithohypha guttulata</name>
    <dbReference type="NCBI Taxonomy" id="1690604"/>
    <lineage>
        <taxon>Eukaryota</taxon>
        <taxon>Fungi</taxon>
        <taxon>Dikarya</taxon>
        <taxon>Ascomycota</taxon>
        <taxon>Pezizomycotina</taxon>
        <taxon>Eurotiomycetes</taxon>
        <taxon>Chaetothyriomycetidae</taxon>
        <taxon>Chaetothyriales</taxon>
        <taxon>Trichomeriaceae</taxon>
        <taxon>Lithohypha</taxon>
    </lineage>
</organism>
<evidence type="ECO:0000256" key="10">
    <source>
        <dbReference type="RuleBase" id="RU362103"/>
    </source>
</evidence>
<dbReference type="EC" id="3.1.1.5" evidence="2 10"/>
<evidence type="ECO:0000256" key="5">
    <source>
        <dbReference type="ARBA" id="ARBA00022963"/>
    </source>
</evidence>
<comment type="caution">
    <text evidence="12">The sequence shown here is derived from an EMBL/GenBank/DDBJ whole genome shotgun (WGS) entry which is preliminary data.</text>
</comment>
<feature type="domain" description="PLA2c" evidence="11">
    <location>
        <begin position="36"/>
        <end position="566"/>
    </location>
</feature>
<dbReference type="Pfam" id="PF01735">
    <property type="entry name" value="PLA2_B"/>
    <property type="match status" value="1"/>
</dbReference>
<accession>A0ABR0K3D8</accession>
<feature type="signal peptide" evidence="10">
    <location>
        <begin position="1"/>
        <end position="19"/>
    </location>
</feature>
<feature type="chain" id="PRO_5045003298" description="Lysophospholipase" evidence="10">
    <location>
        <begin position="20"/>
        <end position="566"/>
    </location>
</feature>
<evidence type="ECO:0000256" key="3">
    <source>
        <dbReference type="ARBA" id="ARBA00022729"/>
    </source>
</evidence>
<dbReference type="PROSITE" id="PS51210">
    <property type="entry name" value="PLA2C"/>
    <property type="match status" value="1"/>
</dbReference>
<evidence type="ECO:0000256" key="2">
    <source>
        <dbReference type="ARBA" id="ARBA00013274"/>
    </source>
</evidence>
<dbReference type="PANTHER" id="PTHR10728:SF33">
    <property type="entry name" value="LYSOPHOSPHOLIPASE 1-RELATED"/>
    <property type="match status" value="1"/>
</dbReference>
<evidence type="ECO:0000256" key="7">
    <source>
        <dbReference type="ARBA" id="ARBA00023180"/>
    </source>
</evidence>